<feature type="domain" description="N-sulphoglucosamine sulphohydrolase C-terminal" evidence="1">
    <location>
        <begin position="47"/>
        <end position="213"/>
    </location>
</feature>
<dbReference type="GO" id="GO:0004065">
    <property type="term" value="F:arylsulfatase activity"/>
    <property type="evidence" value="ECO:0007669"/>
    <property type="project" value="UniProtKB-EC"/>
</dbReference>
<dbReference type="AlphaFoldDB" id="A0A3B0S8W9"/>
<dbReference type="SUPFAM" id="SSF53649">
    <property type="entry name" value="Alkaline phosphatase-like"/>
    <property type="match status" value="1"/>
</dbReference>
<keyword evidence="2" id="KW-0378">Hydrolase</keyword>
<dbReference type="InterPro" id="IPR017850">
    <property type="entry name" value="Alkaline_phosphatase_core_sf"/>
</dbReference>
<dbReference type="EMBL" id="UOEK01000108">
    <property type="protein sequence ID" value="VAV96908.1"/>
    <property type="molecule type" value="Genomic_DNA"/>
</dbReference>
<dbReference type="EC" id="3.1.6.1" evidence="2"/>
<sequence>QRYIKDYLRVVASIDDNVGRILDYLDESGLSDNTIVVYTSDQGFFLGDHGMFDKRLMYEESLSMPLLIKHPGVVVPGSVSDDIVVNVDFGPTFLDLMNVPIPGHVQGRSFQSILRGETTADWPQSMYYRYWMHHDEAHNTPAHYGVRTRTHKLICYYNDPLDQPGAHGPTEPVEWELFDLVVDPYEIDNVIDDPGYTELRAELERELTRLQEQVGDTAPPPPT</sequence>
<reference evidence="2" key="1">
    <citation type="submission" date="2018-06" db="EMBL/GenBank/DDBJ databases">
        <authorList>
            <person name="Zhirakovskaya E."/>
        </authorList>
    </citation>
    <scope>NUCLEOTIDE SEQUENCE</scope>
</reference>
<dbReference type="Pfam" id="PF16347">
    <property type="entry name" value="SGSH_C"/>
    <property type="match status" value="1"/>
</dbReference>
<proteinExistence type="predicted"/>
<name>A0A3B0S8W9_9ZZZZ</name>
<evidence type="ECO:0000313" key="2">
    <source>
        <dbReference type="EMBL" id="VAV96908.1"/>
    </source>
</evidence>
<evidence type="ECO:0000259" key="1">
    <source>
        <dbReference type="Pfam" id="PF16347"/>
    </source>
</evidence>
<feature type="non-terminal residue" evidence="2">
    <location>
        <position position="1"/>
    </location>
</feature>
<dbReference type="InterPro" id="IPR032506">
    <property type="entry name" value="SGSH_C"/>
</dbReference>
<protein>
    <submittedName>
        <fullName evidence="2">Arylsulfatase</fullName>
        <ecNumber evidence="2">3.1.6.1</ecNumber>
    </submittedName>
</protein>
<accession>A0A3B0S8W9</accession>
<gene>
    <name evidence="2" type="ORF">MNBD_ACTINO02-2384</name>
</gene>
<dbReference type="Gene3D" id="3.40.720.10">
    <property type="entry name" value="Alkaline Phosphatase, subunit A"/>
    <property type="match status" value="1"/>
</dbReference>
<organism evidence="2">
    <name type="scientific">hydrothermal vent metagenome</name>
    <dbReference type="NCBI Taxonomy" id="652676"/>
    <lineage>
        <taxon>unclassified sequences</taxon>
        <taxon>metagenomes</taxon>
        <taxon>ecological metagenomes</taxon>
    </lineage>
</organism>
<dbReference type="PANTHER" id="PTHR43108:SF6">
    <property type="entry name" value="N-SULPHOGLUCOSAMINE SULPHOHYDROLASE"/>
    <property type="match status" value="1"/>
</dbReference>
<dbReference type="PANTHER" id="PTHR43108">
    <property type="entry name" value="N-ACETYLGLUCOSAMINE-6-SULFATASE FAMILY MEMBER"/>
    <property type="match status" value="1"/>
</dbReference>